<evidence type="ECO:0000256" key="10">
    <source>
        <dbReference type="RuleBase" id="RU003560"/>
    </source>
</evidence>
<dbReference type="PANTHER" id="PTHR43713:SF3">
    <property type="entry name" value="GLUTAMATE-1-SEMIALDEHYDE 2,1-AMINOMUTASE 1, CHLOROPLASTIC-RELATED"/>
    <property type="match status" value="1"/>
</dbReference>
<comment type="cofactor">
    <cofactor evidence="1">
        <name>pyridoxal 5'-phosphate</name>
        <dbReference type="ChEBI" id="CHEBI:597326"/>
    </cofactor>
</comment>
<name>A0A9D1NMX3_9BACT</name>
<evidence type="ECO:0000256" key="2">
    <source>
        <dbReference type="ARBA" id="ARBA00004819"/>
    </source>
</evidence>
<keyword evidence="6 10" id="KW-0663">Pyridoxal phosphate</keyword>
<evidence type="ECO:0000256" key="1">
    <source>
        <dbReference type="ARBA" id="ARBA00001933"/>
    </source>
</evidence>
<dbReference type="EC" id="5.4.3.8" evidence="4"/>
<feature type="non-terminal residue" evidence="11">
    <location>
        <position position="324"/>
    </location>
</feature>
<evidence type="ECO:0000313" key="11">
    <source>
        <dbReference type="EMBL" id="HIV08949.1"/>
    </source>
</evidence>
<evidence type="ECO:0000256" key="9">
    <source>
        <dbReference type="ARBA" id="ARBA00031365"/>
    </source>
</evidence>
<dbReference type="Proteomes" id="UP000886845">
    <property type="component" value="Unassembled WGS sequence"/>
</dbReference>
<reference evidence="11" key="1">
    <citation type="submission" date="2020-10" db="EMBL/GenBank/DDBJ databases">
        <authorList>
            <person name="Gilroy R."/>
        </authorList>
    </citation>
    <scope>NUCLEOTIDE SEQUENCE</scope>
    <source>
        <strain evidence="11">35461</strain>
    </source>
</reference>
<reference evidence="11" key="2">
    <citation type="journal article" date="2021" name="PeerJ">
        <title>Extensive microbial diversity within the chicken gut microbiome revealed by metagenomics and culture.</title>
        <authorList>
            <person name="Gilroy R."/>
            <person name="Ravi A."/>
            <person name="Getino M."/>
            <person name="Pursley I."/>
            <person name="Horton D.L."/>
            <person name="Alikhan N.F."/>
            <person name="Baker D."/>
            <person name="Gharbi K."/>
            <person name="Hall N."/>
            <person name="Watson M."/>
            <person name="Adriaenssens E.M."/>
            <person name="Foster-Nyarko E."/>
            <person name="Jarju S."/>
            <person name="Secka A."/>
            <person name="Antonio M."/>
            <person name="Oren A."/>
            <person name="Chaudhuri R.R."/>
            <person name="La Ragione R."/>
            <person name="Hildebrand F."/>
            <person name="Pallen M.J."/>
        </authorList>
    </citation>
    <scope>NUCLEOTIDE SEQUENCE</scope>
    <source>
        <strain evidence="11">35461</strain>
    </source>
</reference>
<dbReference type="GO" id="GO:0008483">
    <property type="term" value="F:transaminase activity"/>
    <property type="evidence" value="ECO:0007669"/>
    <property type="project" value="InterPro"/>
</dbReference>
<evidence type="ECO:0000256" key="7">
    <source>
        <dbReference type="ARBA" id="ARBA00023235"/>
    </source>
</evidence>
<dbReference type="GO" id="GO:0042286">
    <property type="term" value="F:glutamate-1-semialdehyde 2,1-aminomutase activity"/>
    <property type="evidence" value="ECO:0007669"/>
    <property type="project" value="UniProtKB-EC"/>
</dbReference>
<comment type="pathway">
    <text evidence="2">Porphyrin-containing compound metabolism; protoporphyrin-IX biosynthesis; 5-aminolevulinate from L-glutamyl-tRNA(Glu): step 2/2.</text>
</comment>
<dbReference type="Pfam" id="PF00202">
    <property type="entry name" value="Aminotran_3"/>
    <property type="match status" value="1"/>
</dbReference>
<dbReference type="GO" id="GO:0006779">
    <property type="term" value="P:porphyrin-containing compound biosynthetic process"/>
    <property type="evidence" value="ECO:0007669"/>
    <property type="project" value="UniProtKB-KW"/>
</dbReference>
<accession>A0A9D1NMX3</accession>
<dbReference type="Gene3D" id="3.40.640.10">
    <property type="entry name" value="Type I PLP-dependent aspartate aminotransferase-like (Major domain)"/>
    <property type="match status" value="1"/>
</dbReference>
<evidence type="ECO:0000313" key="12">
    <source>
        <dbReference type="Proteomes" id="UP000886845"/>
    </source>
</evidence>
<sequence length="324" mass="32796">MTHEELYAKACRVIPGGVDSPVRAFNAVGGTPIFVASGEGAYLTLADGRRVLDCCCSWGAMILGHADPGIVEAVSRAAARGTTFGIATPGEAELAERIVARIPFVDKVRLVNSGTEAVMTAIRLARGVTGRDLIIKCEGCYHGHSDGLLVSAGSGAMTAGDGTQPASAGIPAPIAEETLVVPYNDAEAVAAALAAHPGRVAAVILEPVAGNMGCVPPKPGYLKAVQEAAHATGALFICDEVINAWRFGLGLYSAAAGLEPDIVTMGKVIGGGFPLAAVGARADVMDALAPTGRVYQAGTLSGNPVAVAAAIETLDRLAADPPYA</sequence>
<dbReference type="InterPro" id="IPR015421">
    <property type="entry name" value="PyrdxlP-dep_Trfase_major"/>
</dbReference>
<dbReference type="InterPro" id="IPR015424">
    <property type="entry name" value="PyrdxlP-dep_Trfase"/>
</dbReference>
<dbReference type="FunFam" id="3.40.640.10:FF:000021">
    <property type="entry name" value="Glutamate-1-semialdehyde 2,1-aminomutase"/>
    <property type="match status" value="1"/>
</dbReference>
<evidence type="ECO:0000256" key="5">
    <source>
        <dbReference type="ARBA" id="ARBA00015416"/>
    </source>
</evidence>
<dbReference type="GO" id="GO:0030170">
    <property type="term" value="F:pyridoxal phosphate binding"/>
    <property type="evidence" value="ECO:0007669"/>
    <property type="project" value="InterPro"/>
</dbReference>
<evidence type="ECO:0000256" key="6">
    <source>
        <dbReference type="ARBA" id="ARBA00022898"/>
    </source>
</evidence>
<keyword evidence="7 11" id="KW-0413">Isomerase</keyword>
<gene>
    <name evidence="11" type="ORF">IAC79_02400</name>
</gene>
<evidence type="ECO:0000256" key="4">
    <source>
        <dbReference type="ARBA" id="ARBA00012143"/>
    </source>
</evidence>
<protein>
    <recommendedName>
        <fullName evidence="5">Glutamate-1-semialdehyde 2,1-aminomutase</fullName>
        <ecNumber evidence="4">5.4.3.8</ecNumber>
    </recommendedName>
    <alternativeName>
        <fullName evidence="9">Glutamate-1-semialdehyde aminotransferase</fullName>
    </alternativeName>
</protein>
<evidence type="ECO:0000256" key="8">
    <source>
        <dbReference type="ARBA" id="ARBA00023244"/>
    </source>
</evidence>
<dbReference type="AlphaFoldDB" id="A0A9D1NMX3"/>
<dbReference type="NCBIfam" id="NF000818">
    <property type="entry name" value="PRK00062.1"/>
    <property type="match status" value="1"/>
</dbReference>
<evidence type="ECO:0000256" key="3">
    <source>
        <dbReference type="ARBA" id="ARBA00008981"/>
    </source>
</evidence>
<comment type="similarity">
    <text evidence="3">Belongs to the class-III pyridoxal-phosphate-dependent aminotransferase family. HemL subfamily.</text>
</comment>
<organism evidence="11 12">
    <name type="scientific">Candidatus Spyradenecus faecavium</name>
    <dbReference type="NCBI Taxonomy" id="2840947"/>
    <lineage>
        <taxon>Bacteria</taxon>
        <taxon>Pseudomonadati</taxon>
        <taxon>Lentisphaerota</taxon>
        <taxon>Lentisphaeria</taxon>
        <taxon>Lentisphaerales</taxon>
        <taxon>Lentisphaeraceae</taxon>
        <taxon>Lentisphaeraceae incertae sedis</taxon>
        <taxon>Candidatus Spyradenecus</taxon>
    </lineage>
</organism>
<dbReference type="PANTHER" id="PTHR43713">
    <property type="entry name" value="GLUTAMATE-1-SEMIALDEHYDE 2,1-AMINOMUTASE"/>
    <property type="match status" value="1"/>
</dbReference>
<comment type="caution">
    <text evidence="11">The sequence shown here is derived from an EMBL/GenBank/DDBJ whole genome shotgun (WGS) entry which is preliminary data.</text>
</comment>
<proteinExistence type="inferred from homology"/>
<dbReference type="CDD" id="cd00610">
    <property type="entry name" value="OAT_like"/>
    <property type="match status" value="1"/>
</dbReference>
<dbReference type="InterPro" id="IPR005814">
    <property type="entry name" value="Aminotrans_3"/>
</dbReference>
<dbReference type="EMBL" id="DVOR01000075">
    <property type="protein sequence ID" value="HIV08949.1"/>
    <property type="molecule type" value="Genomic_DNA"/>
</dbReference>
<keyword evidence="8" id="KW-0627">Porphyrin biosynthesis</keyword>
<dbReference type="SUPFAM" id="SSF53383">
    <property type="entry name" value="PLP-dependent transferases"/>
    <property type="match status" value="1"/>
</dbReference>